<organism evidence="2 3">
    <name type="scientific">Siculibacillus lacustris</name>
    <dbReference type="NCBI Taxonomy" id="1549641"/>
    <lineage>
        <taxon>Bacteria</taxon>
        <taxon>Pseudomonadati</taxon>
        <taxon>Pseudomonadota</taxon>
        <taxon>Alphaproteobacteria</taxon>
        <taxon>Hyphomicrobiales</taxon>
        <taxon>Ancalomicrobiaceae</taxon>
        <taxon>Siculibacillus</taxon>
    </lineage>
</organism>
<accession>A0A4Q9VPV4</accession>
<feature type="domain" description="BioF2-like acetyltransferase" evidence="1">
    <location>
        <begin position="179"/>
        <end position="309"/>
    </location>
</feature>
<dbReference type="Proteomes" id="UP000292781">
    <property type="component" value="Unassembled WGS sequence"/>
</dbReference>
<dbReference type="InterPro" id="IPR038740">
    <property type="entry name" value="BioF2-like_GNAT_dom"/>
</dbReference>
<dbReference type="EMBL" id="SJFN01000017">
    <property type="protein sequence ID" value="TBW36971.1"/>
    <property type="molecule type" value="Genomic_DNA"/>
</dbReference>
<sequence length="368" mass="40231">MTATNDEIAIVDGFAEVRETLAALPPAFGPTAFQHCSWLDCWLACAGSGVERVIAVVARSAGDGRARLVLPLVLDARGALPFWTSFDFGVSDYNLPLIATDFRPTPREAAALWHRIVAALPSGAAYLLIDKMPAMVGGRPTPFADLAGTRRSQVVRHPLPLDGDFESLRATRFAPSMVHSLARKRRKLGRKGDLAFHAGNGPEARVALDRLMTWRDERYGAQPETTCFYRRLTEAGDPARVLWLTLDGAPIAACFGIGDADGFRLLALGHDARFNNWSPGLLIVEDAIAWAVGEGFREFDFTIGAEPYKFDFGVEPEPMTLLAEAFDAQGAAVLRLQLARNYVAARLRRYLDSHRHGGGHHRRVADAA</sequence>
<protein>
    <submittedName>
        <fullName evidence="2">GNAT family N-acetyltransferase</fullName>
    </submittedName>
</protein>
<evidence type="ECO:0000313" key="2">
    <source>
        <dbReference type="EMBL" id="TBW36971.1"/>
    </source>
</evidence>
<gene>
    <name evidence="2" type="ORF">EYW49_12520</name>
</gene>
<reference evidence="2 3" key="1">
    <citation type="submission" date="2019-02" db="EMBL/GenBank/DDBJ databases">
        <title>Siculibacillus lacustris gen. nov., sp. nov., a new rosette-forming bacterium isolated from a freshwater crater lake (Lake St. Ana, Romania).</title>
        <authorList>
            <person name="Felfoldi T."/>
            <person name="Marton Z."/>
            <person name="Szabo A."/>
            <person name="Mentes A."/>
            <person name="Boka K."/>
            <person name="Marialigeti K."/>
            <person name="Mathe I."/>
            <person name="Koncz M."/>
            <person name="Schumann P."/>
            <person name="Toth E."/>
        </authorList>
    </citation>
    <scope>NUCLEOTIDE SEQUENCE [LARGE SCALE GENOMIC DNA]</scope>
    <source>
        <strain evidence="2 3">SA-279</strain>
    </source>
</reference>
<dbReference type="RefSeq" id="WP_131309920.1">
    <property type="nucleotide sequence ID" value="NZ_SJFN01000017.1"/>
</dbReference>
<proteinExistence type="predicted"/>
<dbReference type="Gene3D" id="3.40.630.30">
    <property type="match status" value="1"/>
</dbReference>
<evidence type="ECO:0000313" key="3">
    <source>
        <dbReference type="Proteomes" id="UP000292781"/>
    </source>
</evidence>
<dbReference type="Pfam" id="PF13480">
    <property type="entry name" value="Acetyltransf_6"/>
    <property type="match status" value="1"/>
</dbReference>
<dbReference type="OrthoDB" id="9808976at2"/>
<keyword evidence="2" id="KW-0808">Transferase</keyword>
<dbReference type="GO" id="GO:0016740">
    <property type="term" value="F:transferase activity"/>
    <property type="evidence" value="ECO:0007669"/>
    <property type="project" value="UniProtKB-KW"/>
</dbReference>
<comment type="caution">
    <text evidence="2">The sequence shown here is derived from an EMBL/GenBank/DDBJ whole genome shotgun (WGS) entry which is preliminary data.</text>
</comment>
<evidence type="ECO:0000259" key="1">
    <source>
        <dbReference type="Pfam" id="PF13480"/>
    </source>
</evidence>
<dbReference type="InterPro" id="IPR016181">
    <property type="entry name" value="Acyl_CoA_acyltransferase"/>
</dbReference>
<dbReference type="AlphaFoldDB" id="A0A4Q9VPV4"/>
<keyword evidence="3" id="KW-1185">Reference proteome</keyword>
<dbReference type="SUPFAM" id="SSF55729">
    <property type="entry name" value="Acyl-CoA N-acyltransferases (Nat)"/>
    <property type="match status" value="1"/>
</dbReference>
<name>A0A4Q9VPV4_9HYPH</name>